<dbReference type="GO" id="GO:0004081">
    <property type="term" value="F:bis(5'-nucleosyl)-tetraphosphatase (asymmetrical) activity"/>
    <property type="evidence" value="ECO:0007669"/>
    <property type="project" value="TreeGrafter"/>
</dbReference>
<dbReference type="PROSITE" id="PS51462">
    <property type="entry name" value="NUDIX"/>
    <property type="match status" value="1"/>
</dbReference>
<dbReference type="Proteomes" id="UP001178507">
    <property type="component" value="Unassembled WGS sequence"/>
</dbReference>
<comment type="caution">
    <text evidence="3">The sequence shown here is derived from an EMBL/GenBank/DDBJ whole genome shotgun (WGS) entry which is preliminary data.</text>
</comment>
<dbReference type="EMBL" id="CAUJNA010001570">
    <property type="protein sequence ID" value="CAJ1387793.1"/>
    <property type="molecule type" value="Genomic_DNA"/>
</dbReference>
<dbReference type="CDD" id="cd02883">
    <property type="entry name" value="NUDIX_Hydrolase"/>
    <property type="match status" value="1"/>
</dbReference>
<dbReference type="Gene3D" id="3.90.79.10">
    <property type="entry name" value="Nucleoside Triphosphate Pyrophosphohydrolase"/>
    <property type="match status" value="1"/>
</dbReference>
<sequence>MGSAVSRPKSAPAMATRQVVLLVGSAARLVEAVEASGGQAQVADSGEAPELLRRLGPSVACVVCENPGLLPELRKGEYKQIFTIAMDEALADDPLRRLGAFAQGARMVSAGPSFVEKAVAQALEVARQVGPFACPGCGLCLSEDALHLHMHFHHAVENLPKAPCPICGEQEGSVAVHVHNRHGPSDAREPPSAPYATFAWCVCRHPDGRFLLVNEPAGISGGRPGFWLPAGRVDHGESLQEACVREALEEAGVAVRVTGVLRMMVDSQQTLRVVFLAEPEDPAAQPKSIPDWESVGAMWVTVEELQKLKAEHYRHPDPAELFPPVAAGKLQPHPVDTAAFVELEALIRRLTKGERKAAKELDRVWQNVVSTYPASVFQR</sequence>
<dbReference type="SUPFAM" id="SSF55811">
    <property type="entry name" value="Nudix"/>
    <property type="match status" value="1"/>
</dbReference>
<gene>
    <name evidence="3" type="ORF">EVOR1521_LOCUS13789</name>
</gene>
<dbReference type="PANTHER" id="PTHR21340:SF0">
    <property type="entry name" value="BIS(5'-NUCLEOSYL)-TETRAPHOSPHATASE [ASYMMETRICAL]"/>
    <property type="match status" value="1"/>
</dbReference>
<evidence type="ECO:0000259" key="2">
    <source>
        <dbReference type="PROSITE" id="PS51462"/>
    </source>
</evidence>
<organism evidence="3 4">
    <name type="scientific">Effrenium voratum</name>
    <dbReference type="NCBI Taxonomy" id="2562239"/>
    <lineage>
        <taxon>Eukaryota</taxon>
        <taxon>Sar</taxon>
        <taxon>Alveolata</taxon>
        <taxon>Dinophyceae</taxon>
        <taxon>Suessiales</taxon>
        <taxon>Symbiodiniaceae</taxon>
        <taxon>Effrenium</taxon>
    </lineage>
</organism>
<feature type="domain" description="Nudix hydrolase" evidence="2">
    <location>
        <begin position="193"/>
        <end position="322"/>
    </location>
</feature>
<dbReference type="InterPro" id="IPR015797">
    <property type="entry name" value="NUDIX_hydrolase-like_dom_sf"/>
</dbReference>
<dbReference type="AlphaFoldDB" id="A0AA36IHJ9"/>
<evidence type="ECO:0000256" key="1">
    <source>
        <dbReference type="ARBA" id="ARBA00022801"/>
    </source>
</evidence>
<dbReference type="Pfam" id="PF00293">
    <property type="entry name" value="NUDIX"/>
    <property type="match status" value="1"/>
</dbReference>
<keyword evidence="1" id="KW-0378">Hydrolase</keyword>
<keyword evidence="4" id="KW-1185">Reference proteome</keyword>
<name>A0AA36IHJ9_9DINO</name>
<dbReference type="PANTHER" id="PTHR21340">
    <property type="entry name" value="DIADENOSINE 5,5-P1,P4-TETRAPHOSPHATE PYROPHOSPHOHYDROLASE MUTT"/>
    <property type="match status" value="1"/>
</dbReference>
<dbReference type="GO" id="GO:0006167">
    <property type="term" value="P:AMP biosynthetic process"/>
    <property type="evidence" value="ECO:0007669"/>
    <property type="project" value="TreeGrafter"/>
</dbReference>
<dbReference type="GO" id="GO:0006754">
    <property type="term" value="P:ATP biosynthetic process"/>
    <property type="evidence" value="ECO:0007669"/>
    <property type="project" value="TreeGrafter"/>
</dbReference>
<protein>
    <recommendedName>
        <fullName evidence="2">Nudix hydrolase domain-containing protein</fullName>
    </recommendedName>
</protein>
<dbReference type="PROSITE" id="PS00893">
    <property type="entry name" value="NUDIX_BOX"/>
    <property type="match status" value="1"/>
</dbReference>
<reference evidence="3" key="1">
    <citation type="submission" date="2023-08" db="EMBL/GenBank/DDBJ databases">
        <authorList>
            <person name="Chen Y."/>
            <person name="Shah S."/>
            <person name="Dougan E. K."/>
            <person name="Thang M."/>
            <person name="Chan C."/>
        </authorList>
    </citation>
    <scope>NUCLEOTIDE SEQUENCE</scope>
</reference>
<accession>A0AA36IHJ9</accession>
<dbReference type="InterPro" id="IPR020084">
    <property type="entry name" value="NUDIX_hydrolase_CS"/>
</dbReference>
<evidence type="ECO:0000313" key="3">
    <source>
        <dbReference type="EMBL" id="CAJ1387793.1"/>
    </source>
</evidence>
<dbReference type="InterPro" id="IPR000086">
    <property type="entry name" value="NUDIX_hydrolase_dom"/>
</dbReference>
<proteinExistence type="predicted"/>
<evidence type="ECO:0000313" key="4">
    <source>
        <dbReference type="Proteomes" id="UP001178507"/>
    </source>
</evidence>
<dbReference type="InterPro" id="IPR051325">
    <property type="entry name" value="Nudix_hydrolase_domain"/>
</dbReference>